<dbReference type="GO" id="GO:0006351">
    <property type="term" value="P:DNA-templated transcription"/>
    <property type="evidence" value="ECO:0007669"/>
    <property type="project" value="InterPro"/>
</dbReference>
<proteinExistence type="predicted"/>
<organism evidence="9 10">
    <name type="scientific">Papiliotrema laurentii</name>
    <name type="common">Cryptococcus laurentii</name>
    <dbReference type="NCBI Taxonomy" id="5418"/>
    <lineage>
        <taxon>Eukaryota</taxon>
        <taxon>Fungi</taxon>
        <taxon>Dikarya</taxon>
        <taxon>Basidiomycota</taxon>
        <taxon>Agaricomycotina</taxon>
        <taxon>Tremellomycetes</taxon>
        <taxon>Tremellales</taxon>
        <taxon>Rhynchogastremaceae</taxon>
        <taxon>Papiliotrema</taxon>
    </lineage>
</organism>
<keyword evidence="5" id="KW-0804">Transcription</keyword>
<dbReference type="PROSITE" id="PS50048">
    <property type="entry name" value="ZN2_CY6_FUNGAL_2"/>
    <property type="match status" value="1"/>
</dbReference>
<dbReference type="AlphaFoldDB" id="A0AAD9L814"/>
<comment type="subcellular location">
    <subcellularLocation>
        <location evidence="1">Nucleus</location>
    </subcellularLocation>
</comment>
<keyword evidence="2" id="KW-0479">Metal-binding</keyword>
<dbReference type="GO" id="GO:0000981">
    <property type="term" value="F:DNA-binding transcription factor activity, RNA polymerase II-specific"/>
    <property type="evidence" value="ECO:0007669"/>
    <property type="project" value="InterPro"/>
</dbReference>
<evidence type="ECO:0000256" key="3">
    <source>
        <dbReference type="ARBA" id="ARBA00023015"/>
    </source>
</evidence>
<feature type="domain" description="Zn(2)-C6 fungal-type" evidence="8">
    <location>
        <begin position="105"/>
        <end position="136"/>
    </location>
</feature>
<reference evidence="9" key="1">
    <citation type="submission" date="2023-02" db="EMBL/GenBank/DDBJ databases">
        <title>Identification and recombinant expression of a fungal hydrolase from Papiliotrema laurentii that hydrolyzes apple cutin and clears colloidal polyester polyurethane.</title>
        <authorList>
            <consortium name="DOE Joint Genome Institute"/>
            <person name="Roman V.A."/>
            <person name="Bojanowski C."/>
            <person name="Crable B.R."/>
            <person name="Wagner D.N."/>
            <person name="Hung C.S."/>
            <person name="Nadeau L.J."/>
            <person name="Schratz L."/>
            <person name="Haridas S."/>
            <person name="Pangilinan J."/>
            <person name="Lipzen A."/>
            <person name="Na H."/>
            <person name="Yan M."/>
            <person name="Ng V."/>
            <person name="Grigoriev I.V."/>
            <person name="Spatafora J.W."/>
            <person name="Barlow D."/>
            <person name="Biffinger J."/>
            <person name="Kelley-Loughnane N."/>
            <person name="Varaljay V.A."/>
            <person name="Crookes-Goodson W.J."/>
        </authorList>
    </citation>
    <scope>NUCLEOTIDE SEQUENCE</scope>
    <source>
        <strain evidence="9">5307AH</strain>
    </source>
</reference>
<dbReference type="GO" id="GO:0000976">
    <property type="term" value="F:transcription cis-regulatory region binding"/>
    <property type="evidence" value="ECO:0007669"/>
    <property type="project" value="TreeGrafter"/>
</dbReference>
<dbReference type="SUPFAM" id="SSF57701">
    <property type="entry name" value="Zn2/Cys6 DNA-binding domain"/>
    <property type="match status" value="1"/>
</dbReference>
<evidence type="ECO:0000313" key="9">
    <source>
        <dbReference type="EMBL" id="KAK1926721.1"/>
    </source>
</evidence>
<keyword evidence="10" id="KW-1185">Reference proteome</keyword>
<keyword evidence="4" id="KW-0238">DNA-binding</keyword>
<dbReference type="PANTHER" id="PTHR31845:SF17">
    <property type="entry name" value="ZN(II)2CYS6 TRANSCRIPTION FACTOR (EUROFUNG)"/>
    <property type="match status" value="1"/>
</dbReference>
<feature type="compositionally biased region" description="Basic and acidic residues" evidence="7">
    <location>
        <begin position="242"/>
        <end position="258"/>
    </location>
</feature>
<evidence type="ECO:0000256" key="2">
    <source>
        <dbReference type="ARBA" id="ARBA00022723"/>
    </source>
</evidence>
<dbReference type="GO" id="GO:0005634">
    <property type="term" value="C:nucleus"/>
    <property type="evidence" value="ECO:0007669"/>
    <property type="project" value="UniProtKB-SubCell"/>
</dbReference>
<feature type="region of interest" description="Disordered" evidence="7">
    <location>
        <begin position="29"/>
        <end position="100"/>
    </location>
</feature>
<evidence type="ECO:0000256" key="1">
    <source>
        <dbReference type="ARBA" id="ARBA00004123"/>
    </source>
</evidence>
<keyword evidence="6" id="KW-0539">Nucleus</keyword>
<accession>A0AAD9L814</accession>
<dbReference type="GO" id="GO:0008270">
    <property type="term" value="F:zinc ion binding"/>
    <property type="evidence" value="ECO:0007669"/>
    <property type="project" value="InterPro"/>
</dbReference>
<dbReference type="InterPro" id="IPR007219">
    <property type="entry name" value="XnlR_reg_dom"/>
</dbReference>
<feature type="region of interest" description="Disordered" evidence="7">
    <location>
        <begin position="215"/>
        <end position="261"/>
    </location>
</feature>
<dbReference type="InterPro" id="IPR001138">
    <property type="entry name" value="Zn2Cys6_DnaBD"/>
</dbReference>
<feature type="region of interest" description="Disordered" evidence="7">
    <location>
        <begin position="139"/>
        <end position="185"/>
    </location>
</feature>
<sequence length="806" mass="90315">MLDSAHKANKGYIHTYLPISSHSLVTKTFPPRSAQQHPMSHDGEHVERGPSADGAEPLATPPTAHRECSAETSARPSTTSSPQDTPANLAPDDPGMKPKVRASRACSSCNKQKLRCDGSHPCTRCIHHNKRDECEYLPSMRGKTRKRKSRPDEANEAPIKPKRDSSPPRIAPRQVDGPSSRPYPPILGSQMAYWKRDTLLSRHHPLTRILVDNSYRSPNQDTRDLEDIEGPTLPPISSVLLDEPRGRHSRSSLDDSRGAIRSPRVSQSTLDLLAEASVEAVDAVNVGAFSASTSRRPSRQSDRPMAEGVLREDLPSILSIITTHEAEDLFIVFFKAFHPHCPFLDPDRCQPQIVARRSHDLFNAICLVSARSADSRLWQRLEDFAEQELERLPISKNIETVQALLIYAIWDPSPLQSLGKGLTGLRVGLALRLSIEIGLPELVHSPRVRTTLPDWAIRSIERTWRLVFAIDKIRSAETGRPEATNFLLLALDDPGHEKSRTPPDLFISALSDWAQILARACADFRYELGDLSRRVADSGFGHFTQLDTVEQYEECFRRWRTEYEHRLTSFERGTKHAEQILATIELYDRYAQLIVASYALQRALEAIPSEVPYTLRRLRRLAIRMIHTYEAEYETSTTHGTFGVPDHVHNILAYATLSLLKSMDPSIADDVGTESAEARVFAQRAAEMLRHAGQSARRLPALQGEFLRRLTHAETIDWSTLGRRDVALDLPVIAEMLDLDPSTSLWPPFRSTRKAELRMNGNGGDSSYKKLVDFDDGALHLAGSRLVFGNFGRGARWPLDLGPVQL</sequence>
<dbReference type="SMART" id="SM00066">
    <property type="entry name" value="GAL4"/>
    <property type="match status" value="1"/>
</dbReference>
<dbReference type="Proteomes" id="UP001182556">
    <property type="component" value="Unassembled WGS sequence"/>
</dbReference>
<dbReference type="EMBL" id="JAODAN010000002">
    <property type="protein sequence ID" value="KAK1926721.1"/>
    <property type="molecule type" value="Genomic_DNA"/>
</dbReference>
<evidence type="ECO:0000256" key="5">
    <source>
        <dbReference type="ARBA" id="ARBA00023163"/>
    </source>
</evidence>
<evidence type="ECO:0000313" key="10">
    <source>
        <dbReference type="Proteomes" id="UP001182556"/>
    </source>
</evidence>
<dbReference type="PANTHER" id="PTHR31845">
    <property type="entry name" value="FINGER DOMAIN PROTEIN, PUTATIVE-RELATED"/>
    <property type="match status" value="1"/>
</dbReference>
<gene>
    <name evidence="9" type="ORF">DB88DRAFT_482782</name>
</gene>
<protein>
    <recommendedName>
        <fullName evidence="8">Zn(2)-C6 fungal-type domain-containing protein</fullName>
    </recommendedName>
</protein>
<evidence type="ECO:0000256" key="6">
    <source>
        <dbReference type="ARBA" id="ARBA00023242"/>
    </source>
</evidence>
<dbReference type="InterPro" id="IPR036864">
    <property type="entry name" value="Zn2-C6_fun-type_DNA-bd_sf"/>
</dbReference>
<comment type="caution">
    <text evidence="9">The sequence shown here is derived from an EMBL/GenBank/DDBJ whole genome shotgun (WGS) entry which is preliminary data.</text>
</comment>
<evidence type="ECO:0000256" key="4">
    <source>
        <dbReference type="ARBA" id="ARBA00023125"/>
    </source>
</evidence>
<feature type="compositionally biased region" description="Polar residues" evidence="7">
    <location>
        <begin position="70"/>
        <end position="86"/>
    </location>
</feature>
<keyword evidence="3" id="KW-0805">Transcription regulation</keyword>
<dbReference type="Pfam" id="PF00172">
    <property type="entry name" value="Zn_clus"/>
    <property type="match status" value="1"/>
</dbReference>
<name>A0AAD9L814_PAPLA</name>
<dbReference type="CDD" id="cd12148">
    <property type="entry name" value="fungal_TF_MHR"/>
    <property type="match status" value="1"/>
</dbReference>
<dbReference type="Gene3D" id="4.10.240.10">
    <property type="entry name" value="Zn(2)-C6 fungal-type DNA-binding domain"/>
    <property type="match status" value="1"/>
</dbReference>
<dbReference type="CDD" id="cd00067">
    <property type="entry name" value="GAL4"/>
    <property type="match status" value="1"/>
</dbReference>
<dbReference type="Pfam" id="PF04082">
    <property type="entry name" value="Fungal_trans"/>
    <property type="match status" value="1"/>
</dbReference>
<evidence type="ECO:0000256" key="7">
    <source>
        <dbReference type="SAM" id="MobiDB-lite"/>
    </source>
</evidence>
<evidence type="ECO:0000259" key="8">
    <source>
        <dbReference type="PROSITE" id="PS50048"/>
    </source>
</evidence>
<dbReference type="InterPro" id="IPR051089">
    <property type="entry name" value="prtT"/>
</dbReference>
<feature type="compositionally biased region" description="Basic and acidic residues" evidence="7">
    <location>
        <begin position="39"/>
        <end position="50"/>
    </location>
</feature>